<evidence type="ECO:0000313" key="1">
    <source>
        <dbReference type="Proteomes" id="UP000095286"/>
    </source>
</evidence>
<evidence type="ECO:0000313" key="2">
    <source>
        <dbReference type="WBParaSite" id="RSKR_0000192600.1"/>
    </source>
</evidence>
<dbReference type="Proteomes" id="UP000095286">
    <property type="component" value="Unplaced"/>
</dbReference>
<name>A0AC35TLL0_9BILA</name>
<proteinExistence type="predicted"/>
<organism evidence="1 2">
    <name type="scientific">Rhabditophanes sp. KR3021</name>
    <dbReference type="NCBI Taxonomy" id="114890"/>
    <lineage>
        <taxon>Eukaryota</taxon>
        <taxon>Metazoa</taxon>
        <taxon>Ecdysozoa</taxon>
        <taxon>Nematoda</taxon>
        <taxon>Chromadorea</taxon>
        <taxon>Rhabditida</taxon>
        <taxon>Tylenchina</taxon>
        <taxon>Panagrolaimomorpha</taxon>
        <taxon>Strongyloidoidea</taxon>
        <taxon>Alloionematidae</taxon>
        <taxon>Rhabditophanes</taxon>
    </lineage>
</organism>
<protein>
    <submittedName>
        <fullName evidence="2">Acyl-CoA_dh_N domain-containing protein</fullName>
    </submittedName>
</protein>
<dbReference type="WBParaSite" id="RSKR_0000192600.1">
    <property type="protein sequence ID" value="RSKR_0000192600.1"/>
    <property type="gene ID" value="RSKR_0000192600"/>
</dbReference>
<accession>A0AC35TLL0</accession>
<reference evidence="2" key="1">
    <citation type="submission" date="2016-11" db="UniProtKB">
        <authorList>
            <consortium name="WormBaseParasite"/>
        </authorList>
    </citation>
    <scope>IDENTIFICATION</scope>
    <source>
        <strain evidence="2">KR3021</strain>
    </source>
</reference>
<sequence length="635" mass="71485">MLRQSFKLNGLSKNIHLVGRFLSTDQSMPVIKEKTEVVQTSLGALKAAIEEAKLPVEKYSLTRGLSSNKFEKDFFIFPEFNETEDVDEIKQYCTKFRNDLEESLRCTHEDDDVLPGETITALLKNDVLRTFVPKEFGGLAFCQKSQLKLFEVLGLDFSVFQIVNNTRLAIQLLNIYGTEEQKEKYLPSIAENLCQPAICLFEEEEFDFANMNTEAHGISNENAKISGRKINVVNGRTADLFFVIAKKKMHSGESTINCYIIDKKNLNGGSIKIEKSKPLLGLQCVEYSTIKFQDVAVTNDNILSESLDDSNGVLHEIMYRNKLQFGACVVGFMKNLVRDLSLYCNSTVRGNKRLADKPAIQKIIADVSMNLYALETACYYIGGLVDENLMVLTDIEENIINRMTARVLKHTLTTTIEVAGLSNANGYMNKEKVCKDILTLLAMNNAEMNLVEQISLTTIQSWAKSQHINKITKTLSPLKALRLAKSVGDFKSPKPIHYIAEHVHPSLQVACKSLEDTMARINMVIDKIVKEEGKNLQGDYFTLQSLANIIESNMVMSSCIARASRSYSIGLRNSDLELAWTNYYCTNESKKNEIEMEALLDYLGFIRINPTFANIGAAVLDSGKYLIESPIERNW</sequence>